<proteinExistence type="predicted"/>
<dbReference type="Pfam" id="PF13087">
    <property type="entry name" value="AAA_12"/>
    <property type="match status" value="1"/>
</dbReference>
<name>A0AA36DNH2_CYLNA</name>
<dbReference type="EMBL" id="CATQJL010000001">
    <property type="protein sequence ID" value="CAJ0590921.1"/>
    <property type="molecule type" value="Genomic_DNA"/>
</dbReference>
<dbReference type="InterPro" id="IPR027417">
    <property type="entry name" value="P-loop_NTPase"/>
</dbReference>
<dbReference type="Gene3D" id="3.40.50.300">
    <property type="entry name" value="P-loop containing nucleotide triphosphate hydrolases"/>
    <property type="match status" value="1"/>
</dbReference>
<reference evidence="2" key="1">
    <citation type="submission" date="2023-07" db="EMBL/GenBank/DDBJ databases">
        <authorList>
            <consortium name="CYATHOMIX"/>
        </authorList>
    </citation>
    <scope>NUCLEOTIDE SEQUENCE</scope>
    <source>
        <strain evidence="2">N/A</strain>
    </source>
</reference>
<comment type="caution">
    <text evidence="2">The sequence shown here is derived from an EMBL/GenBank/DDBJ whole genome shotgun (WGS) entry which is preliminary data.</text>
</comment>
<organism evidence="2 3">
    <name type="scientific">Cylicocyclus nassatus</name>
    <name type="common">Nematode worm</name>
    <dbReference type="NCBI Taxonomy" id="53992"/>
    <lineage>
        <taxon>Eukaryota</taxon>
        <taxon>Metazoa</taxon>
        <taxon>Ecdysozoa</taxon>
        <taxon>Nematoda</taxon>
        <taxon>Chromadorea</taxon>
        <taxon>Rhabditida</taxon>
        <taxon>Rhabditina</taxon>
        <taxon>Rhabditomorpha</taxon>
        <taxon>Strongyloidea</taxon>
        <taxon>Strongylidae</taxon>
        <taxon>Cylicocyclus</taxon>
    </lineage>
</organism>
<accession>A0AA36DNH2</accession>
<protein>
    <recommendedName>
        <fullName evidence="1">DNA2/NAM7 helicase-like C-terminal domain-containing protein</fullName>
    </recommendedName>
</protein>
<sequence>MTATSAEFLDEYKRLNVALTRSRHGLLVLGHTESLWKVRSWTTILRWADERHAIIPATDLGQYLPVE</sequence>
<gene>
    <name evidence="2" type="ORF">CYNAS_LOCUS2904</name>
</gene>
<evidence type="ECO:0000313" key="2">
    <source>
        <dbReference type="EMBL" id="CAJ0590921.1"/>
    </source>
</evidence>
<evidence type="ECO:0000313" key="3">
    <source>
        <dbReference type="Proteomes" id="UP001176961"/>
    </source>
</evidence>
<dbReference type="AlphaFoldDB" id="A0AA36DNH2"/>
<feature type="domain" description="DNA2/NAM7 helicase-like C-terminal" evidence="1">
    <location>
        <begin position="6"/>
        <end position="32"/>
    </location>
</feature>
<dbReference type="Proteomes" id="UP001176961">
    <property type="component" value="Unassembled WGS sequence"/>
</dbReference>
<dbReference type="InterPro" id="IPR041679">
    <property type="entry name" value="DNA2/NAM7-like_C"/>
</dbReference>
<keyword evidence="3" id="KW-1185">Reference proteome</keyword>
<evidence type="ECO:0000259" key="1">
    <source>
        <dbReference type="Pfam" id="PF13087"/>
    </source>
</evidence>